<accession>A0ABT1LZ82</accession>
<evidence type="ECO:0000256" key="2">
    <source>
        <dbReference type="ARBA" id="ARBA00023015"/>
    </source>
</evidence>
<evidence type="ECO:0000256" key="1">
    <source>
        <dbReference type="ARBA" id="ARBA00022491"/>
    </source>
</evidence>
<dbReference type="PROSITE" id="PS50977">
    <property type="entry name" value="HTH_TETR_2"/>
    <property type="match status" value="1"/>
</dbReference>
<dbReference type="PANTHER" id="PTHR30055:SF234">
    <property type="entry name" value="HTH-TYPE TRANSCRIPTIONAL REGULATOR BETI"/>
    <property type="match status" value="1"/>
</dbReference>
<dbReference type="Pfam" id="PF00440">
    <property type="entry name" value="TetR_N"/>
    <property type="match status" value="1"/>
</dbReference>
<dbReference type="Proteomes" id="UP001651690">
    <property type="component" value="Unassembled WGS sequence"/>
</dbReference>
<keyword evidence="1" id="KW-0678">Repressor</keyword>
<dbReference type="SUPFAM" id="SSF46689">
    <property type="entry name" value="Homeodomain-like"/>
    <property type="match status" value="1"/>
</dbReference>
<dbReference type="Pfam" id="PF13977">
    <property type="entry name" value="TetR_C_6"/>
    <property type="match status" value="1"/>
</dbReference>
<comment type="caution">
    <text evidence="7">The sequence shown here is derived from an EMBL/GenBank/DDBJ whole genome shotgun (WGS) entry which is preliminary data.</text>
</comment>
<evidence type="ECO:0000259" key="6">
    <source>
        <dbReference type="PROSITE" id="PS50977"/>
    </source>
</evidence>
<keyword evidence="2" id="KW-0805">Transcription regulation</keyword>
<dbReference type="EMBL" id="JANDBD010000002">
    <property type="protein sequence ID" value="MCP9271837.1"/>
    <property type="molecule type" value="Genomic_DNA"/>
</dbReference>
<name>A0ABT1LZ82_9MYCO</name>
<evidence type="ECO:0000256" key="4">
    <source>
        <dbReference type="ARBA" id="ARBA00023163"/>
    </source>
</evidence>
<dbReference type="PRINTS" id="PR00455">
    <property type="entry name" value="HTHTETR"/>
</dbReference>
<feature type="DNA-binding region" description="H-T-H motif" evidence="5">
    <location>
        <begin position="30"/>
        <end position="49"/>
    </location>
</feature>
<dbReference type="SUPFAM" id="SSF48498">
    <property type="entry name" value="Tetracyclin repressor-like, C-terminal domain"/>
    <property type="match status" value="1"/>
</dbReference>
<evidence type="ECO:0000313" key="7">
    <source>
        <dbReference type="EMBL" id="MCP9271837.1"/>
    </source>
</evidence>
<evidence type="ECO:0000256" key="3">
    <source>
        <dbReference type="ARBA" id="ARBA00023125"/>
    </source>
</evidence>
<dbReference type="InterPro" id="IPR039538">
    <property type="entry name" value="BetI_C"/>
</dbReference>
<organism evidence="7 8">
    <name type="scientific">Mycolicibacterium arenosum</name>
    <dbReference type="NCBI Taxonomy" id="2952157"/>
    <lineage>
        <taxon>Bacteria</taxon>
        <taxon>Bacillati</taxon>
        <taxon>Actinomycetota</taxon>
        <taxon>Actinomycetes</taxon>
        <taxon>Mycobacteriales</taxon>
        <taxon>Mycobacteriaceae</taxon>
        <taxon>Mycolicibacterium</taxon>
    </lineage>
</organism>
<dbReference type="InterPro" id="IPR009057">
    <property type="entry name" value="Homeodomain-like_sf"/>
</dbReference>
<dbReference type="Gene3D" id="1.10.357.10">
    <property type="entry name" value="Tetracycline Repressor, domain 2"/>
    <property type="match status" value="1"/>
</dbReference>
<gene>
    <name evidence="7" type="ORF">NM203_06535</name>
</gene>
<keyword evidence="8" id="KW-1185">Reference proteome</keyword>
<protein>
    <submittedName>
        <fullName evidence="7">TetR/AcrR family transcriptional regulator</fullName>
    </submittedName>
</protein>
<dbReference type="RefSeq" id="WP_255058916.1">
    <property type="nucleotide sequence ID" value="NZ_JANDBD010000002.1"/>
</dbReference>
<dbReference type="PANTHER" id="PTHR30055">
    <property type="entry name" value="HTH-TYPE TRANSCRIPTIONAL REGULATOR RUTR"/>
    <property type="match status" value="1"/>
</dbReference>
<keyword evidence="3 5" id="KW-0238">DNA-binding</keyword>
<evidence type="ECO:0000256" key="5">
    <source>
        <dbReference type="PROSITE-ProRule" id="PRU00335"/>
    </source>
</evidence>
<reference evidence="7 8" key="1">
    <citation type="submission" date="2022-06" db="EMBL/GenBank/DDBJ databases">
        <title>Mycolicibacterium sp. CAU 1645 isolated from seawater.</title>
        <authorList>
            <person name="Kim W."/>
        </authorList>
    </citation>
    <scope>NUCLEOTIDE SEQUENCE [LARGE SCALE GENOMIC DNA]</scope>
    <source>
        <strain evidence="7 8">CAU 1645</strain>
    </source>
</reference>
<dbReference type="InterPro" id="IPR001647">
    <property type="entry name" value="HTH_TetR"/>
</dbReference>
<keyword evidence="4" id="KW-0804">Transcription</keyword>
<dbReference type="InterPro" id="IPR050109">
    <property type="entry name" value="HTH-type_TetR-like_transc_reg"/>
</dbReference>
<feature type="domain" description="HTH tetR-type" evidence="6">
    <location>
        <begin position="7"/>
        <end position="67"/>
    </location>
</feature>
<dbReference type="InterPro" id="IPR036271">
    <property type="entry name" value="Tet_transcr_reg_TetR-rel_C_sf"/>
</dbReference>
<evidence type="ECO:0000313" key="8">
    <source>
        <dbReference type="Proteomes" id="UP001651690"/>
    </source>
</evidence>
<proteinExistence type="predicted"/>
<sequence>MAYVRAVEREQQIVAAAIRVLSDIGVPNTTLRGVAAEAGVPLGTLHYVFPSKDKLLRAVIAAVIDDVLDTVQSDLDVGSGVAHAMRTGVTTFWKTLVEGEIGLQIMQYELELYSARSEGPRGLAQLQYERYTSLIADLCERAARDAGERCAVDFGVLARLSLALVDGLILQYIASPDSDRAHRDLDRAVDMVVLLADPRPVAGRSR</sequence>